<dbReference type="PANTHER" id="PTHR46819">
    <property type="entry name" value="EF-HAND CALCIUM-BINDING DOMAIN-CONTAINING PROTEIN 7"/>
    <property type="match status" value="1"/>
</dbReference>
<dbReference type="SUPFAM" id="SSF52540">
    <property type="entry name" value="P-loop containing nucleoside triphosphate hydrolases"/>
    <property type="match status" value="1"/>
</dbReference>
<evidence type="ECO:0000313" key="4">
    <source>
        <dbReference type="Proteomes" id="UP001412067"/>
    </source>
</evidence>
<proteinExistence type="predicted"/>
<protein>
    <submittedName>
        <fullName evidence="3">Uncharacterized protein</fullName>
    </submittedName>
</protein>
<organism evidence="3 4">
    <name type="scientific">Platanthera guangdongensis</name>
    <dbReference type="NCBI Taxonomy" id="2320717"/>
    <lineage>
        <taxon>Eukaryota</taxon>
        <taxon>Viridiplantae</taxon>
        <taxon>Streptophyta</taxon>
        <taxon>Embryophyta</taxon>
        <taxon>Tracheophyta</taxon>
        <taxon>Spermatophyta</taxon>
        <taxon>Magnoliopsida</taxon>
        <taxon>Liliopsida</taxon>
        <taxon>Asparagales</taxon>
        <taxon>Orchidaceae</taxon>
        <taxon>Orchidoideae</taxon>
        <taxon>Orchideae</taxon>
        <taxon>Orchidinae</taxon>
        <taxon>Platanthera</taxon>
    </lineage>
</organism>
<keyword evidence="1" id="KW-0479">Metal-binding</keyword>
<evidence type="ECO:0000256" key="2">
    <source>
        <dbReference type="ARBA" id="ARBA00022737"/>
    </source>
</evidence>
<dbReference type="EMBL" id="JBBWWR010000019">
    <property type="protein sequence ID" value="KAK8942288.1"/>
    <property type="molecule type" value="Genomic_DNA"/>
</dbReference>
<keyword evidence="4" id="KW-1185">Reference proteome</keyword>
<gene>
    <name evidence="3" type="ORF">KSP40_PGU000864</name>
</gene>
<keyword evidence="2" id="KW-0677">Repeat</keyword>
<comment type="caution">
    <text evidence="3">The sequence shown here is derived from an EMBL/GenBank/DDBJ whole genome shotgun (WGS) entry which is preliminary data.</text>
</comment>
<name>A0ABR2LK97_9ASPA</name>
<dbReference type="Gene3D" id="1.10.238.10">
    <property type="entry name" value="EF-hand"/>
    <property type="match status" value="1"/>
</dbReference>
<dbReference type="InterPro" id="IPR052266">
    <property type="entry name" value="Miro-EF-hand_domain"/>
</dbReference>
<reference evidence="3 4" key="1">
    <citation type="journal article" date="2022" name="Nat. Plants">
        <title>Genomes of leafy and leafless Platanthera orchids illuminate the evolution of mycoheterotrophy.</title>
        <authorList>
            <person name="Li M.H."/>
            <person name="Liu K.W."/>
            <person name="Li Z."/>
            <person name="Lu H.C."/>
            <person name="Ye Q.L."/>
            <person name="Zhang D."/>
            <person name="Wang J.Y."/>
            <person name="Li Y.F."/>
            <person name="Zhong Z.M."/>
            <person name="Liu X."/>
            <person name="Yu X."/>
            <person name="Liu D.K."/>
            <person name="Tu X.D."/>
            <person name="Liu B."/>
            <person name="Hao Y."/>
            <person name="Liao X.Y."/>
            <person name="Jiang Y.T."/>
            <person name="Sun W.H."/>
            <person name="Chen J."/>
            <person name="Chen Y.Q."/>
            <person name="Ai Y."/>
            <person name="Zhai J.W."/>
            <person name="Wu S.S."/>
            <person name="Zhou Z."/>
            <person name="Hsiao Y.Y."/>
            <person name="Wu W.L."/>
            <person name="Chen Y.Y."/>
            <person name="Lin Y.F."/>
            <person name="Hsu J.L."/>
            <person name="Li C.Y."/>
            <person name="Wang Z.W."/>
            <person name="Zhao X."/>
            <person name="Zhong W.Y."/>
            <person name="Ma X.K."/>
            <person name="Ma L."/>
            <person name="Huang J."/>
            <person name="Chen G.Z."/>
            <person name="Huang M.Z."/>
            <person name="Huang L."/>
            <person name="Peng D.H."/>
            <person name="Luo Y.B."/>
            <person name="Zou S.Q."/>
            <person name="Chen S.P."/>
            <person name="Lan S."/>
            <person name="Tsai W.C."/>
            <person name="Van de Peer Y."/>
            <person name="Liu Z.J."/>
        </authorList>
    </citation>
    <scope>NUCLEOTIDE SEQUENCE [LARGE SCALE GENOMIC DNA]</scope>
    <source>
        <strain evidence="3">Lor288</strain>
    </source>
</reference>
<dbReference type="Proteomes" id="UP001412067">
    <property type="component" value="Unassembled WGS sequence"/>
</dbReference>
<sequence>MMMLLDPIGCLTNLLYLGYKDDYVLAFHIIIQRRQDLERQQSQRNVLQCFVFGPKNTGKSALLSLLIGRGTKKTLVMREIPEDSVKKLLSNKESLAAYDIVVFVHDNSDANSFNKVIGMLIQVATQGENSSFEVSCLIISCKDDLDSYPLAI</sequence>
<evidence type="ECO:0000313" key="3">
    <source>
        <dbReference type="EMBL" id="KAK8942288.1"/>
    </source>
</evidence>
<dbReference type="InterPro" id="IPR027417">
    <property type="entry name" value="P-loop_NTPase"/>
</dbReference>
<accession>A0ABR2LK97</accession>
<evidence type="ECO:0000256" key="1">
    <source>
        <dbReference type="ARBA" id="ARBA00022723"/>
    </source>
</evidence>
<dbReference type="PANTHER" id="PTHR46819:SF1">
    <property type="entry name" value="EF-HAND CALCIUM-BINDING DOMAIN-CONTAINING PROTEIN 7"/>
    <property type="match status" value="1"/>
</dbReference>